<dbReference type="InterPro" id="IPR036162">
    <property type="entry name" value="Resolvase-like_N_sf"/>
</dbReference>
<organism evidence="3 4">
    <name type="scientific">Candidatus Vogelbacteria bacterium RIFOXYD1_FULL_44_32</name>
    <dbReference type="NCBI Taxonomy" id="1802438"/>
    <lineage>
        <taxon>Bacteria</taxon>
        <taxon>Candidatus Vogeliibacteriota</taxon>
    </lineage>
</organism>
<evidence type="ECO:0000259" key="1">
    <source>
        <dbReference type="PROSITE" id="PS51736"/>
    </source>
</evidence>
<dbReference type="InterPro" id="IPR038109">
    <property type="entry name" value="DNA_bind_recomb_sf"/>
</dbReference>
<dbReference type="InterPro" id="IPR006119">
    <property type="entry name" value="Resolv_N"/>
</dbReference>
<evidence type="ECO:0000313" key="4">
    <source>
        <dbReference type="Proteomes" id="UP000177043"/>
    </source>
</evidence>
<dbReference type="PROSITE" id="PS51737">
    <property type="entry name" value="RECOMBINASE_DNA_BIND"/>
    <property type="match status" value="1"/>
</dbReference>
<protein>
    <recommendedName>
        <fullName evidence="5">Resolvase/invertase-type recombinase catalytic domain-containing protein</fullName>
    </recommendedName>
</protein>
<evidence type="ECO:0000259" key="2">
    <source>
        <dbReference type="PROSITE" id="PS51737"/>
    </source>
</evidence>
<dbReference type="Pfam" id="PF00239">
    <property type="entry name" value="Resolvase"/>
    <property type="match status" value="1"/>
</dbReference>
<name>A0A1G2QC84_9BACT</name>
<dbReference type="STRING" id="1802438.A2571_02905"/>
<dbReference type="Proteomes" id="UP000177043">
    <property type="component" value="Unassembled WGS sequence"/>
</dbReference>
<dbReference type="Pfam" id="PF07508">
    <property type="entry name" value="Recombinase"/>
    <property type="match status" value="1"/>
</dbReference>
<sequence>MNTAIAPTGTVAKQVQAPIRVRYCLYARKSTESEERQILSIDSQIKEMLQLAEREGLEIVEMKRESHSAKETGQRPVFNEIIDDLKQDKYNGILTWAPDRISRNAGDLGKIVDLMDAGKLHDIRTFGQRFTNSPSEKFLLMILGSQAKLENDNRGVNVKRGLRTRAEMGLWAGLAPLGYLNQYMMDKKCQLVVDQIRSPIIKQMFEKVAYERWSGRKLYNWLRFELNFHTRGNKPMTLSSVYRTLDNPFYYGVFEKPRNSGNWYTGKHTPLISKELYDKAQEQ</sequence>
<comment type="caution">
    <text evidence="3">The sequence shown here is derived from an EMBL/GenBank/DDBJ whole genome shotgun (WGS) entry which is preliminary data.</text>
</comment>
<dbReference type="SUPFAM" id="SSF53041">
    <property type="entry name" value="Resolvase-like"/>
    <property type="match status" value="1"/>
</dbReference>
<feature type="domain" description="Resolvase/invertase-type recombinase catalytic" evidence="1">
    <location>
        <begin position="22"/>
        <end position="169"/>
    </location>
</feature>
<dbReference type="SMART" id="SM00857">
    <property type="entry name" value="Resolvase"/>
    <property type="match status" value="1"/>
</dbReference>
<dbReference type="CDD" id="cd00338">
    <property type="entry name" value="Ser_Recombinase"/>
    <property type="match status" value="1"/>
</dbReference>
<dbReference type="EMBL" id="MHTJ01000004">
    <property type="protein sequence ID" value="OHA58186.1"/>
    <property type="molecule type" value="Genomic_DNA"/>
</dbReference>
<dbReference type="PANTHER" id="PTHR30461:SF23">
    <property type="entry name" value="DNA RECOMBINASE-RELATED"/>
    <property type="match status" value="1"/>
</dbReference>
<feature type="domain" description="Recombinase" evidence="2">
    <location>
        <begin position="176"/>
        <end position="283"/>
    </location>
</feature>
<dbReference type="PROSITE" id="PS51736">
    <property type="entry name" value="RECOMBINASES_3"/>
    <property type="match status" value="1"/>
</dbReference>
<proteinExistence type="predicted"/>
<dbReference type="Gene3D" id="3.90.1750.20">
    <property type="entry name" value="Putative Large Serine Recombinase, Chain B, Domain 2"/>
    <property type="match status" value="1"/>
</dbReference>
<dbReference type="AlphaFoldDB" id="A0A1G2QC84"/>
<dbReference type="InterPro" id="IPR011109">
    <property type="entry name" value="DNA_bind_recombinase_dom"/>
</dbReference>
<dbReference type="GO" id="GO:0000150">
    <property type="term" value="F:DNA strand exchange activity"/>
    <property type="evidence" value="ECO:0007669"/>
    <property type="project" value="InterPro"/>
</dbReference>
<evidence type="ECO:0008006" key="5">
    <source>
        <dbReference type="Google" id="ProtNLM"/>
    </source>
</evidence>
<reference evidence="3 4" key="1">
    <citation type="journal article" date="2016" name="Nat. Commun.">
        <title>Thousands of microbial genomes shed light on interconnected biogeochemical processes in an aquifer system.</title>
        <authorList>
            <person name="Anantharaman K."/>
            <person name="Brown C.T."/>
            <person name="Hug L.A."/>
            <person name="Sharon I."/>
            <person name="Castelle C.J."/>
            <person name="Probst A.J."/>
            <person name="Thomas B.C."/>
            <person name="Singh A."/>
            <person name="Wilkins M.J."/>
            <person name="Karaoz U."/>
            <person name="Brodie E.L."/>
            <person name="Williams K.H."/>
            <person name="Hubbard S.S."/>
            <person name="Banfield J.F."/>
        </authorList>
    </citation>
    <scope>NUCLEOTIDE SEQUENCE [LARGE SCALE GENOMIC DNA]</scope>
</reference>
<dbReference type="Gene3D" id="3.40.50.1390">
    <property type="entry name" value="Resolvase, N-terminal catalytic domain"/>
    <property type="match status" value="1"/>
</dbReference>
<gene>
    <name evidence="3" type="ORF">A2571_02905</name>
</gene>
<dbReference type="InterPro" id="IPR050639">
    <property type="entry name" value="SSR_resolvase"/>
</dbReference>
<evidence type="ECO:0000313" key="3">
    <source>
        <dbReference type="EMBL" id="OHA58186.1"/>
    </source>
</evidence>
<dbReference type="GO" id="GO:0003677">
    <property type="term" value="F:DNA binding"/>
    <property type="evidence" value="ECO:0007669"/>
    <property type="project" value="InterPro"/>
</dbReference>
<accession>A0A1G2QC84</accession>
<dbReference type="PANTHER" id="PTHR30461">
    <property type="entry name" value="DNA-INVERTASE FROM LAMBDOID PROPHAGE"/>
    <property type="match status" value="1"/>
</dbReference>